<organism evidence="1 2">
    <name type="scientific">Aeromonas hydrophila</name>
    <dbReference type="NCBI Taxonomy" id="644"/>
    <lineage>
        <taxon>Bacteria</taxon>
        <taxon>Pseudomonadati</taxon>
        <taxon>Pseudomonadota</taxon>
        <taxon>Gammaproteobacteria</taxon>
        <taxon>Aeromonadales</taxon>
        <taxon>Aeromonadaceae</taxon>
        <taxon>Aeromonas</taxon>
    </lineage>
</organism>
<proteinExistence type="predicted"/>
<gene>
    <name evidence="1" type="ORF">PY771_05215</name>
</gene>
<dbReference type="Gene3D" id="1.10.1220.10">
    <property type="entry name" value="Met repressor-like"/>
    <property type="match status" value="1"/>
</dbReference>
<dbReference type="RefSeq" id="WP_275115775.1">
    <property type="nucleotide sequence ID" value="NZ_CP118942.1"/>
</dbReference>
<sequence>MSNQIPPTSIRLPDDLKKWLGHRAVDKGVSLTREVLSILYSEMERESESDERTVA</sequence>
<evidence type="ECO:0000313" key="1">
    <source>
        <dbReference type="EMBL" id="WEE27720.1"/>
    </source>
</evidence>
<accession>A0AAX3PAK7</accession>
<dbReference type="InterPro" id="IPR013321">
    <property type="entry name" value="Arc_rbn_hlx_hlx"/>
</dbReference>
<reference evidence="1" key="1">
    <citation type="submission" date="2023-02" db="EMBL/GenBank/DDBJ databases">
        <title>The sequence of Aeromonas hydrophila K533.</title>
        <authorList>
            <person name="Luo X."/>
        </authorList>
    </citation>
    <scope>NUCLEOTIDE SEQUENCE</scope>
    <source>
        <strain evidence="1">K533</strain>
    </source>
</reference>
<dbReference type="AlphaFoldDB" id="A0AAX3PAK7"/>
<dbReference type="SUPFAM" id="SSF47598">
    <property type="entry name" value="Ribbon-helix-helix"/>
    <property type="match status" value="1"/>
</dbReference>
<dbReference type="EMBL" id="CP118942">
    <property type="protein sequence ID" value="WEE27720.1"/>
    <property type="molecule type" value="Genomic_DNA"/>
</dbReference>
<protein>
    <recommendedName>
        <fullName evidence="3">Arc family DNA-binding protein</fullName>
    </recommendedName>
</protein>
<dbReference type="Proteomes" id="UP001214666">
    <property type="component" value="Chromosome"/>
</dbReference>
<evidence type="ECO:0000313" key="2">
    <source>
        <dbReference type="Proteomes" id="UP001214666"/>
    </source>
</evidence>
<dbReference type="GO" id="GO:0006355">
    <property type="term" value="P:regulation of DNA-templated transcription"/>
    <property type="evidence" value="ECO:0007669"/>
    <property type="project" value="InterPro"/>
</dbReference>
<evidence type="ECO:0008006" key="3">
    <source>
        <dbReference type="Google" id="ProtNLM"/>
    </source>
</evidence>
<dbReference type="InterPro" id="IPR010985">
    <property type="entry name" value="Ribbon_hlx_hlx"/>
</dbReference>
<name>A0AAX3PAK7_AERHY</name>